<name>W9NSA8_FUSOX</name>
<dbReference type="OrthoDB" id="5123057at2759"/>
<reference evidence="3" key="1">
    <citation type="submission" date="2011-10" db="EMBL/GenBank/DDBJ databases">
        <title>The Genome Sequence of Fusarium oxysporum HDV247.</title>
        <authorList>
            <consortium name="The Broad Institute Genome Sequencing Platform"/>
            <person name="Ma L.-J."/>
            <person name="Gale L.R."/>
            <person name="Schwartz D.C."/>
            <person name="Zhou S."/>
            <person name="Corby-Kistler H."/>
            <person name="Young S.K."/>
            <person name="Zeng Q."/>
            <person name="Gargeya S."/>
            <person name="Fitzgerald M."/>
            <person name="Haas B."/>
            <person name="Abouelleil A."/>
            <person name="Alvarado L."/>
            <person name="Arachchi H.M."/>
            <person name="Berlin A."/>
            <person name="Brown A."/>
            <person name="Chapman S.B."/>
            <person name="Chen Z."/>
            <person name="Dunbar C."/>
            <person name="Freedman E."/>
            <person name="Gearin G."/>
            <person name="Goldberg J."/>
            <person name="Griggs A."/>
            <person name="Gujja S."/>
            <person name="Heiman D."/>
            <person name="Howarth C."/>
            <person name="Larson L."/>
            <person name="Lui A."/>
            <person name="MacDonald P.J.P."/>
            <person name="Montmayeur A."/>
            <person name="Murphy C."/>
            <person name="Neiman D."/>
            <person name="Pearson M."/>
            <person name="Priest M."/>
            <person name="Roberts A."/>
            <person name="Saif S."/>
            <person name="Shea T."/>
            <person name="Shenoy N."/>
            <person name="Sisk P."/>
            <person name="Stolte C."/>
            <person name="Sykes S."/>
            <person name="Wortman J."/>
            <person name="Nusbaum C."/>
            <person name="Birren B."/>
        </authorList>
    </citation>
    <scope>NUCLEOTIDE SEQUENCE [LARGE SCALE GENOMIC DNA]</scope>
    <source>
        <strain evidence="3">HDV247</strain>
    </source>
</reference>
<evidence type="ECO:0000313" key="3">
    <source>
        <dbReference type="EMBL" id="EXA30685.1"/>
    </source>
</evidence>
<dbReference type="InterPro" id="IPR011483">
    <property type="entry name" value="Sde182_NH-like"/>
</dbReference>
<dbReference type="Pfam" id="PF21027">
    <property type="entry name" value="Sde0182_C"/>
    <property type="match status" value="1"/>
</dbReference>
<dbReference type="EMBL" id="JH651038">
    <property type="protein sequence ID" value="EXA30685.1"/>
    <property type="molecule type" value="Genomic_DNA"/>
</dbReference>
<dbReference type="HOGENOM" id="CLU_950084_0_0_1"/>
<dbReference type="Pfam" id="PF07632">
    <property type="entry name" value="Sde182_NH-like"/>
    <property type="match status" value="1"/>
</dbReference>
<organism evidence="3">
    <name type="scientific">Fusarium oxysporum f. sp. pisi HDV247</name>
    <dbReference type="NCBI Taxonomy" id="1080344"/>
    <lineage>
        <taxon>Eukaryota</taxon>
        <taxon>Fungi</taxon>
        <taxon>Dikarya</taxon>
        <taxon>Ascomycota</taxon>
        <taxon>Pezizomycotina</taxon>
        <taxon>Sordariomycetes</taxon>
        <taxon>Hypocreomycetidae</taxon>
        <taxon>Hypocreales</taxon>
        <taxon>Nectriaceae</taxon>
        <taxon>Fusarium</taxon>
        <taxon>Fusarium oxysporum species complex</taxon>
    </lineage>
</organism>
<feature type="domain" description="Cellulose-binding Sde182 nucleoside hydrolase-like" evidence="1">
    <location>
        <begin position="3"/>
        <end position="90"/>
    </location>
</feature>
<gene>
    <name evidence="3" type="ORF">FOVG_17950</name>
</gene>
<dbReference type="Gene3D" id="2.60.40.10">
    <property type="entry name" value="Immunoglobulins"/>
    <property type="match status" value="1"/>
</dbReference>
<protein>
    <submittedName>
        <fullName evidence="3">Uncharacterized protein</fullName>
    </submittedName>
</protein>
<dbReference type="InterPro" id="IPR048527">
    <property type="entry name" value="Sde182_C"/>
</dbReference>
<evidence type="ECO:0000259" key="2">
    <source>
        <dbReference type="Pfam" id="PF21027"/>
    </source>
</evidence>
<dbReference type="InterPro" id="IPR036452">
    <property type="entry name" value="Ribo_hydro-like"/>
</dbReference>
<feature type="domain" description="Cellulose-binding Sde182 C-terminal" evidence="2">
    <location>
        <begin position="207"/>
        <end position="284"/>
    </location>
</feature>
<proteinExistence type="predicted"/>
<reference evidence="3" key="2">
    <citation type="submission" date="2012-05" db="EMBL/GenBank/DDBJ databases">
        <title>Annotation of the Genome Sequence of Fusarium oxysporum HDV247.</title>
        <authorList>
            <consortium name="The Broad Institute Genomics Platform"/>
            <person name="Ma L.-J."/>
            <person name="Corby-Kistler H."/>
            <person name="Broz K."/>
            <person name="Gale L.R."/>
            <person name="Jonkers W."/>
            <person name="O'Donnell K."/>
            <person name="Ploetz R."/>
            <person name="Steinberg C."/>
            <person name="Schwartz D.C."/>
            <person name="VanEtten H."/>
            <person name="Zhou S."/>
            <person name="Young S.K."/>
            <person name="Zeng Q."/>
            <person name="Gargeya S."/>
            <person name="Fitzgerald M."/>
            <person name="Abouelleil A."/>
            <person name="Alvarado L."/>
            <person name="Chapman S.B."/>
            <person name="Gainer-Dewar J."/>
            <person name="Goldberg J."/>
            <person name="Griggs A."/>
            <person name="Gujja S."/>
            <person name="Hansen M."/>
            <person name="Howarth C."/>
            <person name="Imamovic A."/>
            <person name="Ireland A."/>
            <person name="Larimer J."/>
            <person name="McCowan C."/>
            <person name="Murphy C."/>
            <person name="Pearson M."/>
            <person name="Poon T.W."/>
            <person name="Priest M."/>
            <person name="Roberts A."/>
            <person name="Saif S."/>
            <person name="Shea T."/>
            <person name="Sykes S."/>
            <person name="Wortman J."/>
            <person name="Nusbaum C."/>
            <person name="Birren B."/>
        </authorList>
    </citation>
    <scope>NUCLEOTIDE SEQUENCE</scope>
    <source>
        <strain evidence="3">HDV247</strain>
    </source>
</reference>
<dbReference type="Proteomes" id="UP000030751">
    <property type="component" value="Unassembled WGS sequence"/>
</dbReference>
<dbReference type="Gene3D" id="3.90.245.10">
    <property type="entry name" value="Ribonucleoside hydrolase-like"/>
    <property type="match status" value="1"/>
</dbReference>
<accession>W9NSA8</accession>
<dbReference type="AlphaFoldDB" id="W9NSA8"/>
<dbReference type="InterPro" id="IPR013783">
    <property type="entry name" value="Ig-like_fold"/>
</dbReference>
<dbReference type="GO" id="GO:0016799">
    <property type="term" value="F:hydrolase activity, hydrolyzing N-glycosyl compounds"/>
    <property type="evidence" value="ECO:0007669"/>
    <property type="project" value="InterPro"/>
</dbReference>
<evidence type="ECO:0000259" key="1">
    <source>
        <dbReference type="Pfam" id="PF07632"/>
    </source>
</evidence>
<sequence length="293" mass="31721">MGAVEDGICTNGSQHIIEVVDMGDMRPAWVDFWGSGNTLAQAIWDVRRTRTVAQLDEFLAKILVYAVTTRTVTFKLFYIWAESAWLTYVYEIKFLYWSTSITDPRKGYIRQLASYLSLRVNPPTFGGRFIYGTGPDNQTQAFVDDSGVAANQGSVAINNSLVDQINDFIATIDWATNGIGNRNPKLAVAGSNGYDTLAVEAAPSEMVILSAVGSSDTHGNTIKYSWTQDSGVGYTNTAPAEGSESEVVVVQVPAAAAGEDIHMVLRGVDDGSPLPASYRRIILGVTLKYVGPS</sequence>